<dbReference type="Proteomes" id="UP000824062">
    <property type="component" value="Unassembled WGS sequence"/>
</dbReference>
<comment type="caution">
    <text evidence="4">The sequence shown here is derived from an EMBL/GenBank/DDBJ whole genome shotgun (WGS) entry which is preliminary data.</text>
</comment>
<evidence type="ECO:0000313" key="4">
    <source>
        <dbReference type="EMBL" id="HIZ46554.1"/>
    </source>
</evidence>
<feature type="chain" id="PRO_5039205131" description="Gram-positive cocci surface proteins LPxTG domain-containing protein" evidence="3">
    <location>
        <begin position="31"/>
        <end position="870"/>
    </location>
</feature>
<keyword evidence="2" id="KW-0812">Transmembrane</keyword>
<keyword evidence="3" id="KW-0732">Signal</keyword>
<keyword evidence="2" id="KW-1133">Transmembrane helix</keyword>
<protein>
    <recommendedName>
        <fullName evidence="6">Gram-positive cocci surface proteins LPxTG domain-containing protein</fullName>
    </recommendedName>
</protein>
<keyword evidence="2" id="KW-0472">Membrane</keyword>
<reference evidence="4" key="1">
    <citation type="journal article" date="2021" name="PeerJ">
        <title>Extensive microbial diversity within the chicken gut microbiome revealed by metagenomics and culture.</title>
        <authorList>
            <person name="Gilroy R."/>
            <person name="Ravi A."/>
            <person name="Getino M."/>
            <person name="Pursley I."/>
            <person name="Horton D.L."/>
            <person name="Alikhan N.F."/>
            <person name="Baker D."/>
            <person name="Gharbi K."/>
            <person name="Hall N."/>
            <person name="Watson M."/>
            <person name="Adriaenssens E.M."/>
            <person name="Foster-Nyarko E."/>
            <person name="Jarju S."/>
            <person name="Secka A."/>
            <person name="Antonio M."/>
            <person name="Oren A."/>
            <person name="Chaudhuri R.R."/>
            <person name="La Ragione R."/>
            <person name="Hildebrand F."/>
            <person name="Pallen M.J."/>
        </authorList>
    </citation>
    <scope>NUCLEOTIDE SEQUENCE</scope>
    <source>
        <strain evidence="4">ChiHjej12B11-14209</strain>
    </source>
</reference>
<name>A0A9D2JFA5_9ACTN</name>
<accession>A0A9D2JFA5</accession>
<feature type="compositionally biased region" description="Gly residues" evidence="1">
    <location>
        <begin position="786"/>
        <end position="801"/>
    </location>
</feature>
<sequence>MNRKIRSGLLTLVAAIFALAVVIAPTRAMAEPVTENPVQTDCGTISYIPDENGFNLTVEIYVNDETTPSETIELPKILNNRSGNLSFEPEEGYYYYGGESSYELDAYLESAYWNQMTGMIGFGAESDATKNYDSVLRIYVYTMDRGDSYILDVWSRVRWLEDSPTEVVKGFVLSYEVPNPQGGTRNVTRTITSFENDDLNMNFENQIVPEGVDVTITAICAPGYEVQDWWKTSSPNTSLKGVEGSGEWPGTLYGQAGYGNAAVLSVEDDFAGGTVQLWIEKVESVSDPTNEGISAAGAQVTVDCNNGFAAAHVESTTDLAEGTFSIGAPYAQGDSYLVDATVTPDSYVEGYNAAYPSSTHTLVDGQDQVITFEYISGAFDENGDAVLGHWRPVEGESPLTLQVACDDGPQAPTFDEMKASIGDIVVDCVNEDVTHMDGHYALIEGSYTAAEDALQGSVADGFTYTVTISANKYVEQYTTDTGATHAISGEDSKTVTFVNDGSGWTVQSGTPVGFEVVCETPAPELPTEDELKDILGNEFSVNVNCTNADAQHEGASYGIIPGGVTISDPVKGEDGTYTVLVSFNTNQYIQQYSVDKDYSAHELDGDELQPVTLTWNGSEWTAPNDLADQTLNVKCSEDNTTPVGPTGDEIEALLKGSVVVDCTNSEVEHANKTYDLMGMTYEAGSVTKNADGSYTVEVKVAPGQYVLQFEKDTEGIHHWVAPDGQVGTITLVYVANADGNGGTWQVADGSAPVTFTVICADETGDNTGDNTGDQGNGDNGDNTGDQGNGDNGDNGGNGGNASTGDNNANGDQGNNNQAGSGDNGGDGTDKADGSKLPNAGDATSAGAVAAIALAGVSAAGVALVAHRRQQ</sequence>
<dbReference type="EMBL" id="DXBM01000050">
    <property type="protein sequence ID" value="HIZ46554.1"/>
    <property type="molecule type" value="Genomic_DNA"/>
</dbReference>
<feature type="signal peptide" evidence="3">
    <location>
        <begin position="1"/>
        <end position="30"/>
    </location>
</feature>
<evidence type="ECO:0008006" key="6">
    <source>
        <dbReference type="Google" id="ProtNLM"/>
    </source>
</evidence>
<dbReference type="AlphaFoldDB" id="A0A9D2JFA5"/>
<evidence type="ECO:0000256" key="2">
    <source>
        <dbReference type="SAM" id="Phobius"/>
    </source>
</evidence>
<feature type="region of interest" description="Disordered" evidence="1">
    <location>
        <begin position="765"/>
        <end position="841"/>
    </location>
</feature>
<evidence type="ECO:0000313" key="5">
    <source>
        <dbReference type="Proteomes" id="UP000824062"/>
    </source>
</evidence>
<gene>
    <name evidence="4" type="ORF">IAA19_05990</name>
</gene>
<evidence type="ECO:0000256" key="1">
    <source>
        <dbReference type="SAM" id="MobiDB-lite"/>
    </source>
</evidence>
<evidence type="ECO:0000256" key="3">
    <source>
        <dbReference type="SAM" id="SignalP"/>
    </source>
</evidence>
<organism evidence="4 5">
    <name type="scientific">Candidatus Olsenella pullistercoris</name>
    <dbReference type="NCBI Taxonomy" id="2838712"/>
    <lineage>
        <taxon>Bacteria</taxon>
        <taxon>Bacillati</taxon>
        <taxon>Actinomycetota</taxon>
        <taxon>Coriobacteriia</taxon>
        <taxon>Coriobacteriales</taxon>
        <taxon>Atopobiaceae</taxon>
        <taxon>Olsenella</taxon>
    </lineage>
</organism>
<proteinExistence type="predicted"/>
<feature type="compositionally biased region" description="Low complexity" evidence="1">
    <location>
        <begin position="802"/>
        <end position="820"/>
    </location>
</feature>
<reference evidence="4" key="2">
    <citation type="submission" date="2021-04" db="EMBL/GenBank/DDBJ databases">
        <authorList>
            <person name="Gilroy R."/>
        </authorList>
    </citation>
    <scope>NUCLEOTIDE SEQUENCE</scope>
    <source>
        <strain evidence="4">ChiHjej12B11-14209</strain>
    </source>
</reference>
<feature type="transmembrane region" description="Helical" evidence="2">
    <location>
        <begin position="845"/>
        <end position="865"/>
    </location>
</feature>